<dbReference type="PANTHER" id="PTHR31896">
    <property type="entry name" value="FAMILY REGULATORY PROTEIN, PUTATIVE (AFU_ORTHOLOGUE AFUA_3G14730)-RELATED"/>
    <property type="match status" value="1"/>
</dbReference>
<evidence type="ECO:0000313" key="2">
    <source>
        <dbReference type="EMBL" id="ERN05829.1"/>
    </source>
</evidence>
<keyword evidence="1" id="KW-0808">Transferase</keyword>
<protein>
    <submittedName>
        <fullName evidence="2">Uncharacterized protein</fullName>
    </submittedName>
</protein>
<sequence>MFSPPRKPSPQPFHDRIFYFPAHSISHLKAKANSQILEANSPISSFLALYAHVWRAIVPARELPEAQETWCSLSVSYRSRLVPPLSTYFFGNAIRLVCLRTTARELLGRDLGWGAKLIHDAIAKETNEEIRSWLETNTKVPTFFDSTRFFASPGVGMGSSPLGVRVGYDNRYDGKLFAFPAREGRGSIELHFNMNPNGIAALERDGEFMEAVEEKTD</sequence>
<dbReference type="Proteomes" id="UP000017836">
    <property type="component" value="Unassembled WGS sequence"/>
</dbReference>
<dbReference type="Gene3D" id="3.30.559.10">
    <property type="entry name" value="Chloramphenicol acetyltransferase-like domain"/>
    <property type="match status" value="1"/>
</dbReference>
<dbReference type="eggNOG" id="ENOG502QT1Q">
    <property type="taxonomic scope" value="Eukaryota"/>
</dbReference>
<dbReference type="GO" id="GO:0016740">
    <property type="term" value="F:transferase activity"/>
    <property type="evidence" value="ECO:0007669"/>
    <property type="project" value="UniProtKB-KW"/>
</dbReference>
<gene>
    <name evidence="2" type="ORF">AMTR_s00006p00261100</name>
</gene>
<dbReference type="Pfam" id="PF02458">
    <property type="entry name" value="Transferase"/>
    <property type="match status" value="1"/>
</dbReference>
<accession>W1PDP5</accession>
<dbReference type="HOGENOM" id="CLU_014546_8_1_1"/>
<reference evidence="3" key="1">
    <citation type="journal article" date="2013" name="Science">
        <title>The Amborella genome and the evolution of flowering plants.</title>
        <authorList>
            <consortium name="Amborella Genome Project"/>
        </authorList>
    </citation>
    <scope>NUCLEOTIDE SEQUENCE [LARGE SCALE GENOMIC DNA]</scope>
</reference>
<proteinExistence type="predicted"/>
<dbReference type="InterPro" id="IPR023213">
    <property type="entry name" value="CAT-like_dom_sf"/>
</dbReference>
<organism evidence="2 3">
    <name type="scientific">Amborella trichopoda</name>
    <dbReference type="NCBI Taxonomy" id="13333"/>
    <lineage>
        <taxon>Eukaryota</taxon>
        <taxon>Viridiplantae</taxon>
        <taxon>Streptophyta</taxon>
        <taxon>Embryophyta</taxon>
        <taxon>Tracheophyta</taxon>
        <taxon>Spermatophyta</taxon>
        <taxon>Magnoliopsida</taxon>
        <taxon>Amborellales</taxon>
        <taxon>Amborellaceae</taxon>
        <taxon>Amborella</taxon>
    </lineage>
</organism>
<evidence type="ECO:0000256" key="1">
    <source>
        <dbReference type="ARBA" id="ARBA00022679"/>
    </source>
</evidence>
<dbReference type="Gramene" id="ERN05829">
    <property type="protein sequence ID" value="ERN05829"/>
    <property type="gene ID" value="AMTR_s00006p00261100"/>
</dbReference>
<dbReference type="PANTHER" id="PTHR31896:SF12">
    <property type="entry name" value="HXXXD-TYPE ACYL-TRANSFERASE FAMILY PROTEIN"/>
    <property type="match status" value="1"/>
</dbReference>
<evidence type="ECO:0000313" key="3">
    <source>
        <dbReference type="Proteomes" id="UP000017836"/>
    </source>
</evidence>
<dbReference type="AlphaFoldDB" id="W1PDP5"/>
<dbReference type="EMBL" id="KI393980">
    <property type="protein sequence ID" value="ERN05829.1"/>
    <property type="molecule type" value="Genomic_DNA"/>
</dbReference>
<dbReference type="InterPro" id="IPR051283">
    <property type="entry name" value="Sec_Metabolite_Acyltrans"/>
</dbReference>
<name>W1PDP5_AMBTC</name>
<keyword evidence="3" id="KW-1185">Reference proteome</keyword>